<dbReference type="GO" id="GO:0005886">
    <property type="term" value="C:plasma membrane"/>
    <property type="evidence" value="ECO:0007669"/>
    <property type="project" value="UniProtKB-SubCell"/>
</dbReference>
<evidence type="ECO:0000256" key="8">
    <source>
        <dbReference type="SAM" id="Phobius"/>
    </source>
</evidence>
<keyword evidence="5 8" id="KW-0812">Transmembrane</keyword>
<dbReference type="InterPro" id="IPR036259">
    <property type="entry name" value="MFS_trans_sf"/>
</dbReference>
<dbReference type="PANTHER" id="PTHR23522">
    <property type="entry name" value="BLL5896 PROTEIN"/>
    <property type="match status" value="1"/>
</dbReference>
<dbReference type="PANTHER" id="PTHR23522:SF10">
    <property type="entry name" value="3-PHENYLPROPIONIC ACID TRANSPORTER-RELATED"/>
    <property type="match status" value="1"/>
</dbReference>
<protein>
    <submittedName>
        <fullName evidence="10">MFS transporter</fullName>
    </submittedName>
</protein>
<proteinExistence type="predicted"/>
<feature type="transmembrane region" description="Helical" evidence="8">
    <location>
        <begin position="130"/>
        <end position="150"/>
    </location>
</feature>
<dbReference type="InterPro" id="IPR020846">
    <property type="entry name" value="MFS_dom"/>
</dbReference>
<evidence type="ECO:0000256" key="3">
    <source>
        <dbReference type="ARBA" id="ARBA00022475"/>
    </source>
</evidence>
<dbReference type="EMBL" id="RHLK01000002">
    <property type="protein sequence ID" value="MVO98505.1"/>
    <property type="molecule type" value="Genomic_DNA"/>
</dbReference>
<evidence type="ECO:0000256" key="7">
    <source>
        <dbReference type="ARBA" id="ARBA00023136"/>
    </source>
</evidence>
<feature type="transmembrane region" description="Helical" evidence="8">
    <location>
        <begin position="355"/>
        <end position="374"/>
    </location>
</feature>
<organism evidence="10 11">
    <name type="scientific">Paenibacillus lutrae</name>
    <dbReference type="NCBI Taxonomy" id="2078573"/>
    <lineage>
        <taxon>Bacteria</taxon>
        <taxon>Bacillati</taxon>
        <taxon>Bacillota</taxon>
        <taxon>Bacilli</taxon>
        <taxon>Bacillales</taxon>
        <taxon>Paenibacillaceae</taxon>
        <taxon>Paenibacillus</taxon>
    </lineage>
</organism>
<keyword evidence="6 8" id="KW-1133">Transmembrane helix</keyword>
<dbReference type="AlphaFoldDB" id="A0A7X3JY28"/>
<dbReference type="Pfam" id="PF12832">
    <property type="entry name" value="MFS_1_like"/>
    <property type="match status" value="1"/>
</dbReference>
<feature type="domain" description="Major facilitator superfamily (MFS) profile" evidence="9">
    <location>
        <begin position="195"/>
        <end position="397"/>
    </location>
</feature>
<gene>
    <name evidence="10" type="ORF">EDM21_02975</name>
</gene>
<dbReference type="GO" id="GO:0015528">
    <property type="term" value="F:lactose:proton symporter activity"/>
    <property type="evidence" value="ECO:0007669"/>
    <property type="project" value="TreeGrafter"/>
</dbReference>
<reference evidence="10 11" key="1">
    <citation type="journal article" date="2019" name="Microorganisms">
        <title>Paenibacillus lutrae sp. nov., A Chitinolytic Species Isolated from A River Otter in Castril Natural Park, Granada, Spain.</title>
        <authorList>
            <person name="Rodriguez M."/>
            <person name="Reina J.C."/>
            <person name="Bejar V."/>
            <person name="Llamas I."/>
        </authorList>
    </citation>
    <scope>NUCLEOTIDE SEQUENCE [LARGE SCALE GENOMIC DNA]</scope>
    <source>
        <strain evidence="10 11">N10</strain>
    </source>
</reference>
<keyword evidence="2" id="KW-0813">Transport</keyword>
<sequence length="397" mass="44039">MKTQQDFVLRGFTFSYYMMMALIASFFPLYFDSRGYTKEQIGLLYSIGPMISIFANLIWGFASDKLQKIKPILITLYIGQLVFAMSMFRTDSFTMLYILMAGFYFFQQPGQSLNDSQLLLYSRHTGKSYASFRIFGSIGFAFSALFFGMLFKETNISLLSSITIAVIMTGLLFSLGIVDTRGAQSKIDIKGIGKVLAAPRLLIFLLLILIMSISHRFNDGFLALHMREMGASDMTVGVAMMVSALSEIPVLFFLGKHGHKYKELPLLAVAGLMYAIRFLIVSLSDQTAWVMVAQMMHSVTFGVFLVTALRYLTRVIPDQYRASGQAIFAITWSSIAGIISGRFGGYLFADYGSKTLYLIGSALAITAAAGFLVFHARLNALEAKLTAIPNSKEDSHA</sequence>
<feature type="transmembrane region" description="Helical" evidence="8">
    <location>
        <begin position="289"/>
        <end position="312"/>
    </location>
</feature>
<feature type="transmembrane region" description="Helical" evidence="8">
    <location>
        <begin position="7"/>
        <end position="31"/>
    </location>
</feature>
<evidence type="ECO:0000256" key="2">
    <source>
        <dbReference type="ARBA" id="ARBA00022448"/>
    </source>
</evidence>
<dbReference type="SUPFAM" id="SSF103473">
    <property type="entry name" value="MFS general substrate transporter"/>
    <property type="match status" value="1"/>
</dbReference>
<feature type="transmembrane region" description="Helical" evidence="8">
    <location>
        <begin position="43"/>
        <end position="62"/>
    </location>
</feature>
<feature type="transmembrane region" description="Helical" evidence="8">
    <location>
        <begin position="324"/>
        <end position="349"/>
    </location>
</feature>
<dbReference type="InterPro" id="IPR024989">
    <property type="entry name" value="MFS_assoc_dom"/>
</dbReference>
<dbReference type="RefSeq" id="WP_157332808.1">
    <property type="nucleotide sequence ID" value="NZ_RHLK01000002.1"/>
</dbReference>
<keyword evidence="3" id="KW-1003">Cell membrane</keyword>
<evidence type="ECO:0000259" key="9">
    <source>
        <dbReference type="PROSITE" id="PS50850"/>
    </source>
</evidence>
<comment type="subcellular location">
    <subcellularLocation>
        <location evidence="1">Cell inner membrane</location>
        <topology evidence="1">Multi-pass membrane protein</topology>
    </subcellularLocation>
</comment>
<dbReference type="OrthoDB" id="1650886at2"/>
<feature type="transmembrane region" description="Helical" evidence="8">
    <location>
        <begin position="234"/>
        <end position="254"/>
    </location>
</feature>
<evidence type="ECO:0000256" key="5">
    <source>
        <dbReference type="ARBA" id="ARBA00022692"/>
    </source>
</evidence>
<dbReference type="InterPro" id="IPR026032">
    <property type="entry name" value="HcaT-like"/>
</dbReference>
<keyword evidence="4" id="KW-0997">Cell inner membrane</keyword>
<keyword evidence="11" id="KW-1185">Reference proteome</keyword>
<dbReference type="PROSITE" id="PS50850">
    <property type="entry name" value="MFS"/>
    <property type="match status" value="1"/>
</dbReference>
<accession>A0A7X3JY28</accession>
<feature type="transmembrane region" description="Helical" evidence="8">
    <location>
        <begin position="156"/>
        <end position="175"/>
    </location>
</feature>
<feature type="transmembrane region" description="Helical" evidence="8">
    <location>
        <begin position="195"/>
        <end position="214"/>
    </location>
</feature>
<dbReference type="GO" id="GO:0030395">
    <property type="term" value="F:lactose binding"/>
    <property type="evidence" value="ECO:0007669"/>
    <property type="project" value="TreeGrafter"/>
</dbReference>
<dbReference type="PIRSF" id="PIRSF004925">
    <property type="entry name" value="HcaT"/>
    <property type="match status" value="1"/>
</dbReference>
<evidence type="ECO:0000313" key="10">
    <source>
        <dbReference type="EMBL" id="MVO98505.1"/>
    </source>
</evidence>
<evidence type="ECO:0000313" key="11">
    <source>
        <dbReference type="Proteomes" id="UP000490800"/>
    </source>
</evidence>
<name>A0A7X3JY28_9BACL</name>
<feature type="transmembrane region" description="Helical" evidence="8">
    <location>
        <begin position="266"/>
        <end position="283"/>
    </location>
</feature>
<comment type="caution">
    <text evidence="10">The sequence shown here is derived from an EMBL/GenBank/DDBJ whole genome shotgun (WGS) entry which is preliminary data.</text>
</comment>
<evidence type="ECO:0000256" key="6">
    <source>
        <dbReference type="ARBA" id="ARBA00022989"/>
    </source>
</evidence>
<evidence type="ECO:0000256" key="1">
    <source>
        <dbReference type="ARBA" id="ARBA00004429"/>
    </source>
</evidence>
<dbReference type="Proteomes" id="UP000490800">
    <property type="component" value="Unassembled WGS sequence"/>
</dbReference>
<evidence type="ECO:0000256" key="4">
    <source>
        <dbReference type="ARBA" id="ARBA00022519"/>
    </source>
</evidence>
<dbReference type="Gene3D" id="1.20.1250.20">
    <property type="entry name" value="MFS general substrate transporter like domains"/>
    <property type="match status" value="2"/>
</dbReference>
<keyword evidence="7 8" id="KW-0472">Membrane</keyword>